<sequence>MKRQEISDLDAVNVRWEVVSIDEMERADNETPQELKNNSGNNDDTNQQTADDLDYGLFLSDSENED</sequence>
<evidence type="ECO:0000313" key="2">
    <source>
        <dbReference type="Proteomes" id="UP000887563"/>
    </source>
</evidence>
<accession>A0A914MNI4</accession>
<proteinExistence type="predicted"/>
<keyword evidence="2" id="KW-1185">Reference proteome</keyword>
<evidence type="ECO:0000313" key="3">
    <source>
        <dbReference type="WBParaSite" id="Minc3s02277g29221"/>
    </source>
</evidence>
<protein>
    <submittedName>
        <fullName evidence="3">Candidate secreted effector</fullName>
    </submittedName>
</protein>
<dbReference type="WBParaSite" id="Minc3s02277g29221">
    <property type="protein sequence ID" value="Minc3s02277g29221"/>
    <property type="gene ID" value="Minc3s02277g29221"/>
</dbReference>
<name>A0A914MNI4_MELIC</name>
<dbReference type="Proteomes" id="UP000887563">
    <property type="component" value="Unplaced"/>
</dbReference>
<dbReference type="AlphaFoldDB" id="A0A914MNI4"/>
<reference evidence="3" key="1">
    <citation type="submission" date="2022-11" db="UniProtKB">
        <authorList>
            <consortium name="WormBaseParasite"/>
        </authorList>
    </citation>
    <scope>IDENTIFICATION</scope>
</reference>
<organism evidence="2 3">
    <name type="scientific">Meloidogyne incognita</name>
    <name type="common">Southern root-knot nematode worm</name>
    <name type="synonym">Oxyuris incognita</name>
    <dbReference type="NCBI Taxonomy" id="6306"/>
    <lineage>
        <taxon>Eukaryota</taxon>
        <taxon>Metazoa</taxon>
        <taxon>Ecdysozoa</taxon>
        <taxon>Nematoda</taxon>
        <taxon>Chromadorea</taxon>
        <taxon>Rhabditida</taxon>
        <taxon>Tylenchina</taxon>
        <taxon>Tylenchomorpha</taxon>
        <taxon>Tylenchoidea</taxon>
        <taxon>Meloidogynidae</taxon>
        <taxon>Meloidogyninae</taxon>
        <taxon>Meloidogyne</taxon>
        <taxon>Meloidogyne incognita group</taxon>
    </lineage>
</organism>
<feature type="compositionally biased region" description="Low complexity" evidence="1">
    <location>
        <begin position="41"/>
        <end position="50"/>
    </location>
</feature>
<evidence type="ECO:0000256" key="1">
    <source>
        <dbReference type="SAM" id="MobiDB-lite"/>
    </source>
</evidence>
<feature type="compositionally biased region" description="Polar residues" evidence="1">
    <location>
        <begin position="30"/>
        <end position="40"/>
    </location>
</feature>
<feature type="region of interest" description="Disordered" evidence="1">
    <location>
        <begin position="21"/>
        <end position="66"/>
    </location>
</feature>